<dbReference type="InterPro" id="IPR014305">
    <property type="entry name" value="RNA_pol_sigma-G_actinobac"/>
</dbReference>
<dbReference type="Pfam" id="PF04542">
    <property type="entry name" value="Sigma70_r2"/>
    <property type="match status" value="1"/>
</dbReference>
<dbReference type="InterPro" id="IPR032710">
    <property type="entry name" value="NTF2-like_dom_sf"/>
</dbReference>
<dbReference type="Pfam" id="PF12680">
    <property type="entry name" value="SnoaL_2"/>
    <property type="match status" value="1"/>
</dbReference>
<name>A0ABX1REV2_9PSEU</name>
<evidence type="ECO:0000256" key="5">
    <source>
        <dbReference type="ARBA" id="ARBA00023163"/>
    </source>
</evidence>
<evidence type="ECO:0000256" key="3">
    <source>
        <dbReference type="ARBA" id="ARBA00023015"/>
    </source>
</evidence>
<feature type="domain" description="RNA polymerase sigma factor 70 region 4 type 2" evidence="8">
    <location>
        <begin position="135"/>
        <end position="187"/>
    </location>
</feature>
<dbReference type="NCBIfam" id="TIGR02937">
    <property type="entry name" value="sigma70-ECF"/>
    <property type="match status" value="1"/>
</dbReference>
<protein>
    <submittedName>
        <fullName evidence="10">Sigma-70 family RNA polymerase sigma factor</fullName>
    </submittedName>
</protein>
<evidence type="ECO:0000259" key="8">
    <source>
        <dbReference type="Pfam" id="PF08281"/>
    </source>
</evidence>
<keyword evidence="4" id="KW-0731">Sigma factor</keyword>
<dbReference type="EMBL" id="JAAXKY010000028">
    <property type="protein sequence ID" value="NMH77681.1"/>
    <property type="molecule type" value="Genomic_DNA"/>
</dbReference>
<reference evidence="10 11" key="1">
    <citation type="submission" date="2020-04" db="EMBL/GenBank/DDBJ databases">
        <authorList>
            <person name="Klaysubun C."/>
            <person name="Duangmal K."/>
            <person name="Lipun K."/>
        </authorList>
    </citation>
    <scope>NUCLEOTIDE SEQUENCE [LARGE SCALE GENOMIC DNA]</scope>
    <source>
        <strain evidence="10 11">JCM 11839</strain>
    </source>
</reference>
<evidence type="ECO:0000313" key="11">
    <source>
        <dbReference type="Proteomes" id="UP001296706"/>
    </source>
</evidence>
<keyword evidence="3" id="KW-0805">Transcription regulation</keyword>
<dbReference type="Gene3D" id="3.10.450.50">
    <property type="match status" value="1"/>
</dbReference>
<dbReference type="NCBIfam" id="TIGR02960">
    <property type="entry name" value="SigX5"/>
    <property type="match status" value="1"/>
</dbReference>
<dbReference type="SUPFAM" id="SSF54427">
    <property type="entry name" value="NTF2-like"/>
    <property type="match status" value="1"/>
</dbReference>
<sequence length="354" mass="38804">MTDLATADAVPPTTWEQHRVELTAYCYRMLGSSADAEDAVQDTMVRAWRSFDRFEGRSSVRSWLYKIATNVCLTMLDGRKRRARPMDFGPAGSAEAPVKEPTNEISWLEPIPDARVLPTEADPAELAVSRESVRLAFVAALQHLPARQRAVLILREVLQWKASEVAELLGTTVASVNSALQRARATLAEHNLDRSAAVDEMDDDHRALLSRYAEAFERYDISALVSLLHEDAILNMPPYNLWLQGPEEISTWFTGHGAGCAGSRLVPLAANGQPAFGQYRRDPDEDGYYAWAVQVLEFLQGRISGYSSFLDVETLFPMFGLPLRLDAAGEPVPAASPAAEPPAPVSVPPSGPTG</sequence>
<dbReference type="CDD" id="cd06171">
    <property type="entry name" value="Sigma70_r4"/>
    <property type="match status" value="1"/>
</dbReference>
<evidence type="ECO:0000256" key="1">
    <source>
        <dbReference type="ARBA" id="ARBA00010641"/>
    </source>
</evidence>
<accession>A0ABX1REV2</accession>
<evidence type="ECO:0000313" key="10">
    <source>
        <dbReference type="EMBL" id="NMH77681.1"/>
    </source>
</evidence>
<gene>
    <name evidence="10" type="ORF">HF577_11365</name>
</gene>
<dbReference type="SUPFAM" id="SSF88659">
    <property type="entry name" value="Sigma3 and sigma4 domains of RNA polymerase sigma factors"/>
    <property type="match status" value="1"/>
</dbReference>
<organism evidence="10 11">
    <name type="scientific">Pseudonocardia xinjiangensis</name>
    <dbReference type="NCBI Taxonomy" id="75289"/>
    <lineage>
        <taxon>Bacteria</taxon>
        <taxon>Bacillati</taxon>
        <taxon>Actinomycetota</taxon>
        <taxon>Actinomycetes</taxon>
        <taxon>Pseudonocardiales</taxon>
        <taxon>Pseudonocardiaceae</taxon>
        <taxon>Pseudonocardia</taxon>
    </lineage>
</organism>
<evidence type="ECO:0000256" key="2">
    <source>
        <dbReference type="ARBA" id="ARBA00011344"/>
    </source>
</evidence>
<dbReference type="Gene3D" id="1.10.10.10">
    <property type="entry name" value="Winged helix-like DNA-binding domain superfamily/Winged helix DNA-binding domain"/>
    <property type="match status" value="1"/>
</dbReference>
<evidence type="ECO:0000256" key="4">
    <source>
        <dbReference type="ARBA" id="ARBA00023082"/>
    </source>
</evidence>
<keyword evidence="11" id="KW-1185">Reference proteome</keyword>
<comment type="similarity">
    <text evidence="1">Belongs to the sigma-70 factor family. ECF subfamily.</text>
</comment>
<keyword evidence="5" id="KW-0804">Transcription</keyword>
<dbReference type="PANTHER" id="PTHR43133:SF65">
    <property type="entry name" value="ECF RNA POLYMERASE SIGMA FACTOR SIGG"/>
    <property type="match status" value="1"/>
</dbReference>
<dbReference type="InterPro" id="IPR039425">
    <property type="entry name" value="RNA_pol_sigma-70-like"/>
</dbReference>
<dbReference type="InterPro" id="IPR037401">
    <property type="entry name" value="SnoaL-like"/>
</dbReference>
<dbReference type="InterPro" id="IPR013325">
    <property type="entry name" value="RNA_pol_sigma_r2"/>
</dbReference>
<dbReference type="Gene3D" id="1.10.1740.10">
    <property type="match status" value="1"/>
</dbReference>
<feature type="domain" description="RNA polymerase sigma-70 region 2" evidence="7">
    <location>
        <begin position="16"/>
        <end position="81"/>
    </location>
</feature>
<evidence type="ECO:0000256" key="6">
    <source>
        <dbReference type="SAM" id="MobiDB-lite"/>
    </source>
</evidence>
<dbReference type="PANTHER" id="PTHR43133">
    <property type="entry name" value="RNA POLYMERASE ECF-TYPE SIGMA FACTO"/>
    <property type="match status" value="1"/>
</dbReference>
<dbReference type="InterPro" id="IPR013324">
    <property type="entry name" value="RNA_pol_sigma_r3/r4-like"/>
</dbReference>
<comment type="caution">
    <text evidence="10">The sequence shown here is derived from an EMBL/GenBank/DDBJ whole genome shotgun (WGS) entry which is preliminary data.</text>
</comment>
<dbReference type="Pfam" id="PF08281">
    <property type="entry name" value="Sigma70_r4_2"/>
    <property type="match status" value="1"/>
</dbReference>
<feature type="region of interest" description="Disordered" evidence="6">
    <location>
        <begin position="332"/>
        <end position="354"/>
    </location>
</feature>
<proteinExistence type="inferred from homology"/>
<evidence type="ECO:0000259" key="9">
    <source>
        <dbReference type="Pfam" id="PF12680"/>
    </source>
</evidence>
<dbReference type="InterPro" id="IPR007627">
    <property type="entry name" value="RNA_pol_sigma70_r2"/>
</dbReference>
<feature type="domain" description="SnoaL-like" evidence="9">
    <location>
        <begin position="210"/>
        <end position="304"/>
    </location>
</feature>
<dbReference type="RefSeq" id="WP_169395759.1">
    <property type="nucleotide sequence ID" value="NZ_BAAAJH010000032.1"/>
</dbReference>
<dbReference type="SUPFAM" id="SSF88946">
    <property type="entry name" value="Sigma2 domain of RNA polymerase sigma factors"/>
    <property type="match status" value="1"/>
</dbReference>
<comment type="subunit">
    <text evidence="2">Interacts transiently with the RNA polymerase catalytic core formed by RpoA, RpoB, RpoC and RpoZ (2 alpha, 1 beta, 1 beta' and 1 omega subunit) to form the RNA polymerase holoenzyme that can initiate transcription.</text>
</comment>
<dbReference type="NCBIfam" id="NF006089">
    <property type="entry name" value="PRK08241.1"/>
    <property type="match status" value="1"/>
</dbReference>
<feature type="compositionally biased region" description="Pro residues" evidence="6">
    <location>
        <begin position="339"/>
        <end position="354"/>
    </location>
</feature>
<dbReference type="InterPro" id="IPR013249">
    <property type="entry name" value="RNA_pol_sigma70_r4_t2"/>
</dbReference>
<dbReference type="InterPro" id="IPR036388">
    <property type="entry name" value="WH-like_DNA-bd_sf"/>
</dbReference>
<dbReference type="Proteomes" id="UP001296706">
    <property type="component" value="Unassembled WGS sequence"/>
</dbReference>
<dbReference type="InterPro" id="IPR014284">
    <property type="entry name" value="RNA_pol_sigma-70_dom"/>
</dbReference>
<evidence type="ECO:0000259" key="7">
    <source>
        <dbReference type="Pfam" id="PF04542"/>
    </source>
</evidence>